<keyword evidence="2" id="KW-0805">Transcription regulation</keyword>
<keyword evidence="4" id="KW-0804">Transcription</keyword>
<evidence type="ECO:0000313" key="7">
    <source>
        <dbReference type="EMBL" id="RPE08653.1"/>
    </source>
</evidence>
<dbReference type="Proteomes" id="UP000278351">
    <property type="component" value="Unassembled WGS sequence"/>
</dbReference>
<dbReference type="Gene3D" id="1.10.10.10">
    <property type="entry name" value="Winged helix-like DNA-binding domain superfamily/Winged helix DNA-binding domain"/>
    <property type="match status" value="1"/>
</dbReference>
<organism evidence="7 8">
    <name type="scientific">Chitinophaga lutea</name>
    <dbReference type="NCBI Taxonomy" id="2488634"/>
    <lineage>
        <taxon>Bacteria</taxon>
        <taxon>Pseudomonadati</taxon>
        <taxon>Bacteroidota</taxon>
        <taxon>Chitinophagia</taxon>
        <taxon>Chitinophagales</taxon>
        <taxon>Chitinophagaceae</taxon>
        <taxon>Chitinophaga</taxon>
    </lineage>
</organism>
<dbReference type="InterPro" id="IPR014284">
    <property type="entry name" value="RNA_pol_sigma-70_dom"/>
</dbReference>
<dbReference type="OrthoDB" id="9150024at2"/>
<proteinExistence type="inferred from homology"/>
<dbReference type="InterPro" id="IPR007627">
    <property type="entry name" value="RNA_pol_sigma70_r2"/>
</dbReference>
<dbReference type="NCBIfam" id="TIGR02937">
    <property type="entry name" value="sigma70-ECF"/>
    <property type="match status" value="1"/>
</dbReference>
<evidence type="ECO:0000256" key="1">
    <source>
        <dbReference type="ARBA" id="ARBA00010641"/>
    </source>
</evidence>
<dbReference type="PANTHER" id="PTHR43133">
    <property type="entry name" value="RNA POLYMERASE ECF-TYPE SIGMA FACTO"/>
    <property type="match status" value="1"/>
</dbReference>
<dbReference type="Gene3D" id="1.10.1740.10">
    <property type="match status" value="1"/>
</dbReference>
<dbReference type="Pfam" id="PF08281">
    <property type="entry name" value="Sigma70_r4_2"/>
    <property type="match status" value="1"/>
</dbReference>
<dbReference type="EMBL" id="RPDH01000002">
    <property type="protein sequence ID" value="RPE08653.1"/>
    <property type="molecule type" value="Genomic_DNA"/>
</dbReference>
<keyword evidence="8" id="KW-1185">Reference proteome</keyword>
<accession>A0A3N4PJ01</accession>
<name>A0A3N4PJ01_9BACT</name>
<evidence type="ECO:0000256" key="3">
    <source>
        <dbReference type="ARBA" id="ARBA00023082"/>
    </source>
</evidence>
<dbReference type="InterPro" id="IPR039425">
    <property type="entry name" value="RNA_pol_sigma-70-like"/>
</dbReference>
<sequence>MTNLHIPLQDERTLWSRLREGDREAFSEIYRRFFPLLFRYCIRFTDDRDLVKDVLQDFFTQLYLKRHSLTIPDKLKSYLLVAARRELVRRLGKENRRAGETLHEEGYDFSLELSAEHLLINRQHEEKTARQLQRSMYLLTDRQKEAIYLRFYESMGYDEIAGIMQLKEVKYARTLVYRAITELKVVLENERHLLSNQ</sequence>
<dbReference type="SUPFAM" id="SSF88659">
    <property type="entry name" value="Sigma3 and sigma4 domains of RNA polymerase sigma factors"/>
    <property type="match status" value="1"/>
</dbReference>
<dbReference type="GO" id="GO:0006352">
    <property type="term" value="P:DNA-templated transcription initiation"/>
    <property type="evidence" value="ECO:0007669"/>
    <property type="project" value="InterPro"/>
</dbReference>
<comment type="caution">
    <text evidence="7">The sequence shown here is derived from an EMBL/GenBank/DDBJ whole genome shotgun (WGS) entry which is preliminary data.</text>
</comment>
<dbReference type="SUPFAM" id="SSF88946">
    <property type="entry name" value="Sigma2 domain of RNA polymerase sigma factors"/>
    <property type="match status" value="1"/>
</dbReference>
<dbReference type="InterPro" id="IPR013324">
    <property type="entry name" value="RNA_pol_sigma_r3/r4-like"/>
</dbReference>
<dbReference type="PANTHER" id="PTHR43133:SF46">
    <property type="entry name" value="RNA POLYMERASE SIGMA-70 FACTOR ECF SUBFAMILY"/>
    <property type="match status" value="1"/>
</dbReference>
<evidence type="ECO:0000256" key="4">
    <source>
        <dbReference type="ARBA" id="ARBA00023163"/>
    </source>
</evidence>
<keyword evidence="3" id="KW-0731">Sigma factor</keyword>
<evidence type="ECO:0000313" key="8">
    <source>
        <dbReference type="Proteomes" id="UP000278351"/>
    </source>
</evidence>
<dbReference type="InterPro" id="IPR036388">
    <property type="entry name" value="WH-like_DNA-bd_sf"/>
</dbReference>
<evidence type="ECO:0000256" key="2">
    <source>
        <dbReference type="ARBA" id="ARBA00023015"/>
    </source>
</evidence>
<dbReference type="Pfam" id="PF04542">
    <property type="entry name" value="Sigma70_r2"/>
    <property type="match status" value="1"/>
</dbReference>
<protein>
    <submittedName>
        <fullName evidence="7">RNA polymerase sigma factor</fullName>
    </submittedName>
</protein>
<dbReference type="InterPro" id="IPR013249">
    <property type="entry name" value="RNA_pol_sigma70_r4_t2"/>
</dbReference>
<dbReference type="InterPro" id="IPR013325">
    <property type="entry name" value="RNA_pol_sigma_r2"/>
</dbReference>
<feature type="domain" description="RNA polymerase sigma factor 70 region 4 type 2" evidence="6">
    <location>
        <begin position="131"/>
        <end position="170"/>
    </location>
</feature>
<dbReference type="RefSeq" id="WP_123847651.1">
    <property type="nucleotide sequence ID" value="NZ_RPDH01000002.1"/>
</dbReference>
<reference evidence="7 8" key="1">
    <citation type="submission" date="2018-11" db="EMBL/GenBank/DDBJ databases">
        <title>Chitinophaga lutea sp.nov., isolate from arsenic contaminated soil.</title>
        <authorList>
            <person name="Zong Y."/>
        </authorList>
    </citation>
    <scope>NUCLEOTIDE SEQUENCE [LARGE SCALE GENOMIC DNA]</scope>
    <source>
        <strain evidence="7 8">ZY74</strain>
    </source>
</reference>
<dbReference type="AlphaFoldDB" id="A0A3N4PJ01"/>
<dbReference type="GO" id="GO:0016987">
    <property type="term" value="F:sigma factor activity"/>
    <property type="evidence" value="ECO:0007669"/>
    <property type="project" value="UniProtKB-KW"/>
</dbReference>
<dbReference type="GO" id="GO:0003677">
    <property type="term" value="F:DNA binding"/>
    <property type="evidence" value="ECO:0007669"/>
    <property type="project" value="InterPro"/>
</dbReference>
<evidence type="ECO:0000259" key="6">
    <source>
        <dbReference type="Pfam" id="PF08281"/>
    </source>
</evidence>
<feature type="domain" description="RNA polymerase sigma-70 region 2" evidence="5">
    <location>
        <begin position="29"/>
        <end position="97"/>
    </location>
</feature>
<comment type="similarity">
    <text evidence="1">Belongs to the sigma-70 factor family. ECF subfamily.</text>
</comment>
<gene>
    <name evidence="7" type="ORF">EGT74_16575</name>
</gene>
<evidence type="ECO:0000259" key="5">
    <source>
        <dbReference type="Pfam" id="PF04542"/>
    </source>
</evidence>